<keyword evidence="3" id="KW-1185">Reference proteome</keyword>
<name>A0A316Z8C7_9BASI</name>
<dbReference type="AlphaFoldDB" id="A0A316Z8C7"/>
<feature type="compositionally biased region" description="Basic and acidic residues" evidence="1">
    <location>
        <begin position="306"/>
        <end position="318"/>
    </location>
</feature>
<proteinExistence type="predicted"/>
<feature type="region of interest" description="Disordered" evidence="1">
    <location>
        <begin position="511"/>
        <end position="586"/>
    </location>
</feature>
<feature type="region of interest" description="Disordered" evidence="1">
    <location>
        <begin position="879"/>
        <end position="1018"/>
    </location>
</feature>
<feature type="compositionally biased region" description="Basic and acidic residues" evidence="1">
    <location>
        <begin position="775"/>
        <end position="785"/>
    </location>
</feature>
<feature type="compositionally biased region" description="Polar residues" evidence="1">
    <location>
        <begin position="898"/>
        <end position="915"/>
    </location>
</feature>
<feature type="region of interest" description="Disordered" evidence="1">
    <location>
        <begin position="185"/>
        <end position="206"/>
    </location>
</feature>
<feature type="compositionally biased region" description="Low complexity" evidence="1">
    <location>
        <begin position="1002"/>
        <end position="1012"/>
    </location>
</feature>
<dbReference type="Proteomes" id="UP000245946">
    <property type="component" value="Unassembled WGS sequence"/>
</dbReference>
<feature type="compositionally biased region" description="Basic and acidic residues" evidence="1">
    <location>
        <begin position="526"/>
        <end position="549"/>
    </location>
</feature>
<sequence length="1018" mass="109286">MSLDITPARPGADPARPHCDLRLPPLSQASRAVGAPSWTAEAALLIASLHRAAEVAFFTWRAQQPDGGVAPPPAPSAQPEPDAASRTAVSSLQAAQALDAAAVRRRAISAALQHDLATAMPLRDAATSRSTGVGIIHLSDDDAETRSTFQLPPGLASDWLSHLIAEADDDESDEGDDADESVVRAAMGGASESTRERNTTRGSSTRHDVVDAAFRALSGLSTGESEHDVWQRMIRDLALPSSYPPAPLARMASARARELTIPRQLPHPVWARRYPGAAGDWLRAELSRRAAGHRERTQTGPRRVNQHSESRAHRAPDNEVRSAVEFLQETTLPLDERGAVTIRTTTVGNVLRARAQASAPATRVTRGPNYTSSSRPARRSIESMTASLGLDRFEQRRGADQVTSSPPTSDRTEEIARLERSAAAAARVADLVQQQRVRRGQALSEARAGVASARSEAPARSRAVRGGLDFLARLRELDGSSSSASAPAEDRAQSAVYANARPVFPWYSGSAHEEPPVASSSSWFEAARERQDAQAGEERRAAEAREAARQRYGFMPPDDVDEPAPFPRLRTEESQSNHAQRQRNRIATVVAERDSEVPSMRLAAEGWTLIDPAANTVPSAADEAASSRDDGRWLFDGPAQPSRRFSASPMALEPTLSPPPIISAAQWAAEHNGARTASLDDPRALRRPRRLASLTTEDVTAAARSSASSPITASPTAGSPFGLDRAGPGVFPALRRAEYHGAGTPRQAVSSPPPSADAFLRLNAADAWANSEAERDFQSRLDGSDVRQPAAAGAATPSSLRIERASQAVSSASDEDRDMQQLRDLSSRFNREMAERREELREAETRLRIAVAQRRQELDQLRFRQGRIGRVVESPAVASQQALQHGSTEEGAFAPGSSPEQRVASGTTPAASTLVQRRASRDANPVLRPYHRHERREAAAHAASESSLTAPDAEAEHLIPSVRHASMTAQSSPTLAVETAPEADDKETSAVDEQRDVEGFGSSSAPSRAAPSLVVEQS</sequence>
<evidence type="ECO:0000313" key="3">
    <source>
        <dbReference type="Proteomes" id="UP000245946"/>
    </source>
</evidence>
<feature type="region of interest" description="Disordered" evidence="1">
    <location>
        <begin position="775"/>
        <end position="825"/>
    </location>
</feature>
<feature type="compositionally biased region" description="Low complexity" evidence="1">
    <location>
        <begin position="700"/>
        <end position="720"/>
    </location>
</feature>
<accession>A0A316Z8C7</accession>
<feature type="region of interest" description="Disordered" evidence="1">
    <location>
        <begin position="64"/>
        <end position="85"/>
    </location>
</feature>
<feature type="region of interest" description="Disordered" evidence="1">
    <location>
        <begin position="673"/>
        <end position="725"/>
    </location>
</feature>
<dbReference type="EMBL" id="KZ819299">
    <property type="protein sequence ID" value="PWN96423.1"/>
    <property type="molecule type" value="Genomic_DNA"/>
</dbReference>
<evidence type="ECO:0000256" key="1">
    <source>
        <dbReference type="SAM" id="MobiDB-lite"/>
    </source>
</evidence>
<reference evidence="2 3" key="1">
    <citation type="journal article" date="2018" name="Mol. Biol. Evol.">
        <title>Broad Genomic Sampling Reveals a Smut Pathogenic Ancestry of the Fungal Clade Ustilaginomycotina.</title>
        <authorList>
            <person name="Kijpornyongpan T."/>
            <person name="Mondo S.J."/>
            <person name="Barry K."/>
            <person name="Sandor L."/>
            <person name="Lee J."/>
            <person name="Lipzen A."/>
            <person name="Pangilinan J."/>
            <person name="LaButti K."/>
            <person name="Hainaut M."/>
            <person name="Henrissat B."/>
            <person name="Grigoriev I.V."/>
            <person name="Spatafora J.W."/>
            <person name="Aime M.C."/>
        </authorList>
    </citation>
    <scope>NUCLEOTIDE SEQUENCE [LARGE SCALE GENOMIC DNA]</scope>
    <source>
        <strain evidence="2 3">MCA 4186</strain>
    </source>
</reference>
<feature type="compositionally biased region" description="Low complexity" evidence="1">
    <location>
        <begin position="451"/>
        <end position="461"/>
    </location>
</feature>
<gene>
    <name evidence="2" type="ORF">FA09DRAFT_340219</name>
</gene>
<feature type="compositionally biased region" description="Basic and acidic residues" evidence="1">
    <location>
        <begin position="986"/>
        <end position="998"/>
    </location>
</feature>
<feature type="region of interest" description="Disordered" evidence="1">
    <location>
        <begin position="290"/>
        <end position="318"/>
    </location>
</feature>
<dbReference type="RefSeq" id="XP_025596702.1">
    <property type="nucleotide sequence ID" value="XM_025744300.1"/>
</dbReference>
<protein>
    <submittedName>
        <fullName evidence="2">Uncharacterized protein</fullName>
    </submittedName>
</protein>
<feature type="region of interest" description="Disordered" evidence="1">
    <location>
        <begin position="358"/>
        <end position="414"/>
    </location>
</feature>
<feature type="region of interest" description="Disordered" evidence="1">
    <location>
        <begin position="618"/>
        <end position="651"/>
    </location>
</feature>
<evidence type="ECO:0000313" key="2">
    <source>
        <dbReference type="EMBL" id="PWN96423.1"/>
    </source>
</evidence>
<dbReference type="GeneID" id="37271844"/>
<feature type="compositionally biased region" description="Basic and acidic residues" evidence="1">
    <location>
        <begin position="193"/>
        <end position="206"/>
    </location>
</feature>
<feature type="region of interest" description="Disordered" evidence="1">
    <location>
        <begin position="440"/>
        <end position="461"/>
    </location>
</feature>
<dbReference type="OrthoDB" id="3367094at2759"/>
<organism evidence="2 3">
    <name type="scientific">Tilletiopsis washingtonensis</name>
    <dbReference type="NCBI Taxonomy" id="58919"/>
    <lineage>
        <taxon>Eukaryota</taxon>
        <taxon>Fungi</taxon>
        <taxon>Dikarya</taxon>
        <taxon>Basidiomycota</taxon>
        <taxon>Ustilaginomycotina</taxon>
        <taxon>Exobasidiomycetes</taxon>
        <taxon>Entylomatales</taxon>
        <taxon>Entylomatales incertae sedis</taxon>
        <taxon>Tilletiopsis</taxon>
    </lineage>
</organism>